<sequence>MGRILSENRQENGLWVELPVPSKITISPILLWVIVSMAAIFFISGIIHVLFKIYKQGHAYPSISQSIRYTEFSHPQSLGRQLQQLFRLQDSGLDPSFIERLPVFEYKHIMGTKYPFDCAVCLCEFAPHDKLRLIPVCSHAFHTHCIDTWLLSNSTCPLCRVNLSSESALTDPHAPLENCVNVSTNSIERVFSVRLGKLKSLKENEKSIGGEISRCNLDARRCFSMGSFRYVVDNVDMQVTLLDVKDNNVDCGKGEDNMDLRKLKYESLSVSKVWLWSKKGKFPVSSSETTEVRDVSSSQNIILSSN</sequence>
<keyword evidence="7" id="KW-0479">Metal-binding</keyword>
<evidence type="ECO:0000256" key="15">
    <source>
        <dbReference type="SAM" id="Phobius"/>
    </source>
</evidence>
<accession>A0A251RQB5</accession>
<dbReference type="GO" id="GO:0016020">
    <property type="term" value="C:membrane"/>
    <property type="evidence" value="ECO:0007669"/>
    <property type="project" value="UniProtKB-SubCell"/>
</dbReference>
<dbReference type="STRING" id="4232.A0A251RQB5"/>
<evidence type="ECO:0000313" key="19">
    <source>
        <dbReference type="Proteomes" id="UP000215914"/>
    </source>
</evidence>
<evidence type="ECO:0000313" key="17">
    <source>
        <dbReference type="EMBL" id="KAF5796748.1"/>
    </source>
</evidence>
<dbReference type="PANTHER" id="PTHR45768">
    <property type="entry name" value="E3 UBIQUITIN-PROTEIN LIGASE RNF13-LIKE"/>
    <property type="match status" value="1"/>
</dbReference>
<dbReference type="CDD" id="cd16461">
    <property type="entry name" value="RING-H2_EL5-like"/>
    <property type="match status" value="1"/>
</dbReference>
<name>A0A251RQB5_HELAN</name>
<gene>
    <name evidence="18" type="ORF">HannXRQ_Chr17g0535441</name>
    <name evidence="17" type="ORF">HanXRQr2_Chr08g0355421</name>
</gene>
<comment type="subcellular location">
    <subcellularLocation>
        <location evidence="2">Membrane</location>
        <topology evidence="2">Single-pass membrane protein</topology>
    </subcellularLocation>
</comment>
<dbReference type="InterPro" id="IPR001841">
    <property type="entry name" value="Znf_RING"/>
</dbReference>
<comment type="pathway">
    <text evidence="3">Protein modification; protein ubiquitination.</text>
</comment>
<evidence type="ECO:0000256" key="10">
    <source>
        <dbReference type="ARBA" id="ARBA00022833"/>
    </source>
</evidence>
<dbReference type="Gene3D" id="3.30.40.10">
    <property type="entry name" value="Zinc/RING finger domain, C3HC4 (zinc finger)"/>
    <property type="match status" value="1"/>
</dbReference>
<dbReference type="GO" id="GO:0061630">
    <property type="term" value="F:ubiquitin protein ligase activity"/>
    <property type="evidence" value="ECO:0007669"/>
    <property type="project" value="UniProtKB-EC"/>
</dbReference>
<dbReference type="OrthoDB" id="8062037at2759"/>
<organism evidence="18 19">
    <name type="scientific">Helianthus annuus</name>
    <name type="common">Common sunflower</name>
    <dbReference type="NCBI Taxonomy" id="4232"/>
    <lineage>
        <taxon>Eukaryota</taxon>
        <taxon>Viridiplantae</taxon>
        <taxon>Streptophyta</taxon>
        <taxon>Embryophyta</taxon>
        <taxon>Tracheophyta</taxon>
        <taxon>Spermatophyta</taxon>
        <taxon>Magnoliopsida</taxon>
        <taxon>eudicotyledons</taxon>
        <taxon>Gunneridae</taxon>
        <taxon>Pentapetalae</taxon>
        <taxon>asterids</taxon>
        <taxon>campanulids</taxon>
        <taxon>Asterales</taxon>
        <taxon>Asteraceae</taxon>
        <taxon>Asteroideae</taxon>
        <taxon>Heliantheae alliance</taxon>
        <taxon>Heliantheae</taxon>
        <taxon>Helianthus</taxon>
    </lineage>
</organism>
<dbReference type="Pfam" id="PF13639">
    <property type="entry name" value="zf-RING_2"/>
    <property type="match status" value="1"/>
</dbReference>
<dbReference type="InParanoid" id="A0A251RQB5"/>
<dbReference type="FunFam" id="3.30.40.10:FF:000187">
    <property type="entry name" value="E3 ubiquitin-protein ligase ATL6"/>
    <property type="match status" value="1"/>
</dbReference>
<evidence type="ECO:0000256" key="2">
    <source>
        <dbReference type="ARBA" id="ARBA00004167"/>
    </source>
</evidence>
<feature type="domain" description="RING-type" evidence="16">
    <location>
        <begin position="118"/>
        <end position="160"/>
    </location>
</feature>
<dbReference type="PANTHER" id="PTHR45768:SF18">
    <property type="entry name" value="RING-H2 FINGER PROTEIN ATL47-RELATED"/>
    <property type="match status" value="1"/>
</dbReference>
<dbReference type="InterPro" id="IPR013083">
    <property type="entry name" value="Znf_RING/FYVE/PHD"/>
</dbReference>
<evidence type="ECO:0000256" key="4">
    <source>
        <dbReference type="ARBA" id="ARBA00012483"/>
    </source>
</evidence>
<dbReference type="SMART" id="SM00184">
    <property type="entry name" value="RING"/>
    <property type="match status" value="1"/>
</dbReference>
<dbReference type="SUPFAM" id="SSF57850">
    <property type="entry name" value="RING/U-box"/>
    <property type="match status" value="1"/>
</dbReference>
<comment type="catalytic activity">
    <reaction evidence="1">
        <text>S-ubiquitinyl-[E2 ubiquitin-conjugating enzyme]-L-cysteine + [acceptor protein]-L-lysine = [E2 ubiquitin-conjugating enzyme]-L-cysteine + N(6)-ubiquitinyl-[acceptor protein]-L-lysine.</text>
        <dbReference type="EC" id="2.3.2.27"/>
    </reaction>
</comment>
<evidence type="ECO:0000256" key="14">
    <source>
        <dbReference type="PROSITE-ProRule" id="PRU00175"/>
    </source>
</evidence>
<evidence type="ECO:0000256" key="3">
    <source>
        <dbReference type="ARBA" id="ARBA00004906"/>
    </source>
</evidence>
<evidence type="ECO:0000256" key="9">
    <source>
        <dbReference type="ARBA" id="ARBA00022786"/>
    </source>
</evidence>
<comment type="similarity">
    <text evidence="13">Belongs to the RING-type zinc finger family. ATL subfamily.</text>
</comment>
<evidence type="ECO:0000256" key="6">
    <source>
        <dbReference type="ARBA" id="ARBA00022692"/>
    </source>
</evidence>
<evidence type="ECO:0000256" key="5">
    <source>
        <dbReference type="ARBA" id="ARBA00022679"/>
    </source>
</evidence>
<dbReference type="Proteomes" id="UP000215914">
    <property type="component" value="Chromosome 17"/>
</dbReference>
<protein>
    <recommendedName>
        <fullName evidence="4">RING-type E3 ubiquitin transferase</fullName>
        <ecNumber evidence="4">2.3.2.27</ecNumber>
    </recommendedName>
</protein>
<evidence type="ECO:0000259" key="16">
    <source>
        <dbReference type="PROSITE" id="PS50089"/>
    </source>
</evidence>
<feature type="transmembrane region" description="Helical" evidence="15">
    <location>
        <begin position="29"/>
        <end position="51"/>
    </location>
</feature>
<dbReference type="EMBL" id="CM007906">
    <property type="protein sequence ID" value="OTF85019.1"/>
    <property type="molecule type" value="Genomic_DNA"/>
</dbReference>
<evidence type="ECO:0000256" key="12">
    <source>
        <dbReference type="ARBA" id="ARBA00023136"/>
    </source>
</evidence>
<evidence type="ECO:0000256" key="1">
    <source>
        <dbReference type="ARBA" id="ARBA00000900"/>
    </source>
</evidence>
<evidence type="ECO:0000256" key="11">
    <source>
        <dbReference type="ARBA" id="ARBA00022989"/>
    </source>
</evidence>
<keyword evidence="11 15" id="KW-1133">Transmembrane helix</keyword>
<dbReference type="GO" id="GO:0008270">
    <property type="term" value="F:zinc ion binding"/>
    <property type="evidence" value="ECO:0007669"/>
    <property type="project" value="UniProtKB-KW"/>
</dbReference>
<keyword evidence="9" id="KW-0833">Ubl conjugation pathway</keyword>
<keyword evidence="12 15" id="KW-0472">Membrane</keyword>
<keyword evidence="19" id="KW-1185">Reference proteome</keyword>
<dbReference type="EMBL" id="MNCJ02000323">
    <property type="protein sequence ID" value="KAF5796748.1"/>
    <property type="molecule type" value="Genomic_DNA"/>
</dbReference>
<keyword evidence="5" id="KW-0808">Transferase</keyword>
<evidence type="ECO:0000256" key="13">
    <source>
        <dbReference type="ARBA" id="ARBA00024209"/>
    </source>
</evidence>
<proteinExistence type="inferred from homology"/>
<dbReference type="EC" id="2.3.2.27" evidence="4"/>
<reference evidence="17" key="3">
    <citation type="submission" date="2020-06" db="EMBL/GenBank/DDBJ databases">
        <title>Helianthus annuus Genome sequencing and assembly Release 2.</title>
        <authorList>
            <person name="Gouzy J."/>
            <person name="Langlade N."/>
            <person name="Munos S."/>
        </authorList>
    </citation>
    <scope>NUCLEOTIDE SEQUENCE</scope>
    <source>
        <tissue evidence="17">Leaves</tissue>
    </source>
</reference>
<dbReference type="AlphaFoldDB" id="A0A251RQB5"/>
<dbReference type="PROSITE" id="PS50089">
    <property type="entry name" value="ZF_RING_2"/>
    <property type="match status" value="1"/>
</dbReference>
<evidence type="ECO:0000256" key="7">
    <source>
        <dbReference type="ARBA" id="ARBA00022723"/>
    </source>
</evidence>
<reference evidence="17 19" key="1">
    <citation type="journal article" date="2017" name="Nature">
        <title>The sunflower genome provides insights into oil metabolism, flowering and Asterid evolution.</title>
        <authorList>
            <person name="Badouin H."/>
            <person name="Gouzy J."/>
            <person name="Grassa C.J."/>
            <person name="Murat F."/>
            <person name="Staton S.E."/>
            <person name="Cottret L."/>
            <person name="Lelandais-Briere C."/>
            <person name="Owens G.L."/>
            <person name="Carrere S."/>
            <person name="Mayjonade B."/>
            <person name="Legrand L."/>
            <person name="Gill N."/>
            <person name="Kane N.C."/>
            <person name="Bowers J.E."/>
            <person name="Hubner S."/>
            <person name="Bellec A."/>
            <person name="Berard A."/>
            <person name="Berges H."/>
            <person name="Blanchet N."/>
            <person name="Boniface M.C."/>
            <person name="Brunel D."/>
            <person name="Catrice O."/>
            <person name="Chaidir N."/>
            <person name="Claudel C."/>
            <person name="Donnadieu C."/>
            <person name="Faraut T."/>
            <person name="Fievet G."/>
            <person name="Helmstetter N."/>
            <person name="King M."/>
            <person name="Knapp S.J."/>
            <person name="Lai Z."/>
            <person name="Le Paslier M.C."/>
            <person name="Lippi Y."/>
            <person name="Lorenzon L."/>
            <person name="Mandel J.R."/>
            <person name="Marage G."/>
            <person name="Marchand G."/>
            <person name="Marquand E."/>
            <person name="Bret-Mestries E."/>
            <person name="Morien E."/>
            <person name="Nambeesan S."/>
            <person name="Nguyen T."/>
            <person name="Pegot-Espagnet P."/>
            <person name="Pouilly N."/>
            <person name="Raftis F."/>
            <person name="Sallet E."/>
            <person name="Schiex T."/>
            <person name="Thomas J."/>
            <person name="Vandecasteele C."/>
            <person name="Vares D."/>
            <person name="Vear F."/>
            <person name="Vautrin S."/>
            <person name="Crespi M."/>
            <person name="Mangin B."/>
            <person name="Burke J.M."/>
            <person name="Salse J."/>
            <person name="Munos S."/>
            <person name="Vincourt P."/>
            <person name="Rieseberg L.H."/>
            <person name="Langlade N.B."/>
        </authorList>
    </citation>
    <scope>NUCLEOTIDE SEQUENCE [LARGE SCALE GENOMIC DNA]</scope>
    <source>
        <strain evidence="19">cv. SF193</strain>
        <tissue evidence="17">Leaves</tissue>
    </source>
</reference>
<keyword evidence="8 14" id="KW-0863">Zinc-finger</keyword>
<dbReference type="OMA" id="SEISCNE"/>
<keyword evidence="6 15" id="KW-0812">Transmembrane</keyword>
<keyword evidence="10" id="KW-0862">Zinc</keyword>
<reference evidence="18" key="2">
    <citation type="submission" date="2017-02" db="EMBL/GenBank/DDBJ databases">
        <title>Sunflower complete genome.</title>
        <authorList>
            <person name="Langlade N."/>
            <person name="Munos S."/>
        </authorList>
    </citation>
    <scope>NUCLEOTIDE SEQUENCE [LARGE SCALE GENOMIC DNA]</scope>
    <source>
        <tissue evidence="18">Leaves</tissue>
    </source>
</reference>
<dbReference type="Gramene" id="mRNA:HanXRQr2_Chr08g0355421">
    <property type="protein sequence ID" value="CDS:HanXRQr2_Chr08g0355421.1"/>
    <property type="gene ID" value="HanXRQr2_Chr08g0355421"/>
</dbReference>
<evidence type="ECO:0000313" key="18">
    <source>
        <dbReference type="EMBL" id="OTF85019.1"/>
    </source>
</evidence>
<evidence type="ECO:0000256" key="8">
    <source>
        <dbReference type="ARBA" id="ARBA00022771"/>
    </source>
</evidence>